<gene>
    <name evidence="3" type="ordered locus">MSMEG_3342</name>
</gene>
<evidence type="ECO:0000256" key="2">
    <source>
        <dbReference type="SAM" id="Phobius"/>
    </source>
</evidence>
<dbReference type="KEGG" id="msm:MSMEG_3342"/>
<evidence type="ECO:0000313" key="3">
    <source>
        <dbReference type="EMBL" id="ABK74080.1"/>
    </source>
</evidence>
<keyword evidence="2" id="KW-0812">Transmembrane</keyword>
<dbReference type="AlphaFoldDB" id="A0QXL1"/>
<dbReference type="Proteomes" id="UP000000757">
    <property type="component" value="Chromosome"/>
</dbReference>
<evidence type="ECO:0000256" key="1">
    <source>
        <dbReference type="SAM" id="MobiDB-lite"/>
    </source>
</evidence>
<feature type="region of interest" description="Disordered" evidence="1">
    <location>
        <begin position="53"/>
        <end position="82"/>
    </location>
</feature>
<feature type="compositionally biased region" description="Basic and acidic residues" evidence="1">
    <location>
        <begin position="69"/>
        <end position="82"/>
    </location>
</feature>
<dbReference type="EMBL" id="CP000480">
    <property type="protein sequence ID" value="ABK74080.1"/>
    <property type="molecule type" value="Genomic_DNA"/>
</dbReference>
<name>A0QXL1_MYCS2</name>
<sequence>MAAGIGLGAYNAWWLALLIGIPVLVAGLIIVPRPSQLSVLDVFESGAPRRSVPVRVDALTPQQPQPRRPAADVGDRDDKPTA</sequence>
<accession>A0QXL1</accession>
<proteinExistence type="predicted"/>
<reference evidence="3 4" key="1">
    <citation type="submission" date="2006-10" db="EMBL/GenBank/DDBJ databases">
        <authorList>
            <person name="Fleischmann R.D."/>
            <person name="Dodson R.J."/>
            <person name="Haft D.H."/>
            <person name="Merkel J.S."/>
            <person name="Nelson W.C."/>
            <person name="Fraser C.M."/>
        </authorList>
    </citation>
    <scope>NUCLEOTIDE SEQUENCE [LARGE SCALE GENOMIC DNA]</scope>
    <source>
        <strain evidence="4">ATCC 700084 / mc(2)155</strain>
    </source>
</reference>
<protein>
    <submittedName>
        <fullName evidence="3">Uncharacterized protein</fullName>
    </submittedName>
</protein>
<keyword evidence="4" id="KW-1185">Reference proteome</keyword>
<keyword evidence="2" id="KW-0472">Membrane</keyword>
<organism evidence="3 4">
    <name type="scientific">Mycolicibacterium smegmatis (strain ATCC 700084 / mc(2)155)</name>
    <name type="common">Mycobacterium smegmatis</name>
    <dbReference type="NCBI Taxonomy" id="246196"/>
    <lineage>
        <taxon>Bacteria</taxon>
        <taxon>Bacillati</taxon>
        <taxon>Actinomycetota</taxon>
        <taxon>Actinomycetes</taxon>
        <taxon>Mycobacteriales</taxon>
        <taxon>Mycobacteriaceae</taxon>
        <taxon>Mycolicibacterium</taxon>
    </lineage>
</organism>
<evidence type="ECO:0000313" key="4">
    <source>
        <dbReference type="Proteomes" id="UP000000757"/>
    </source>
</evidence>
<feature type="transmembrane region" description="Helical" evidence="2">
    <location>
        <begin position="12"/>
        <end position="31"/>
    </location>
</feature>
<keyword evidence="2" id="KW-1133">Transmembrane helix</keyword>